<dbReference type="OMA" id="DECARIP"/>
<dbReference type="AlphaFoldDB" id="U6GUC0"/>
<feature type="transmembrane region" description="Helical" evidence="2">
    <location>
        <begin position="395"/>
        <end position="418"/>
    </location>
</feature>
<proteinExistence type="predicted"/>
<keyword evidence="2" id="KW-0472">Membrane</keyword>
<accession>U6GUC0</accession>
<keyword evidence="4" id="KW-1185">Reference proteome</keyword>
<keyword evidence="2" id="KW-0812">Transmembrane</keyword>
<protein>
    <submittedName>
        <fullName evidence="3">Uncharacterized protein</fullName>
    </submittedName>
</protein>
<dbReference type="OrthoDB" id="348276at2759"/>
<dbReference type="Proteomes" id="UP000018050">
    <property type="component" value="Unassembled WGS sequence"/>
</dbReference>
<sequence>MQTMNFLSTEHLSAAGSRAMVDNGDLLGAHTAQERHSEISEERPSLLLRPRRKKSLVPSFIHLAAILASLGAVYVLLRCFKKTTLGHGQGAVLRSLANEGEDECARIPHSDGGLGDDGFHWWPSFLRSSAMLAPLEPEYGGAHWGEEMLPRAEEAGGMYTGAVRELEEETVLMSEGTITTGFEGIPSVPSLPAYYVDASWGAGMLSAAGETEAQKIGPVGGVPVAQLMWVGAQDWPSSGSGKSGRHNGSGPQRSGTLRDAASGRGLWRNREVANDTKAQLEKMLTNICFFSNLCQSIQPYIGECQMLRLTAALMHVLVAQLAVHSLTSPSMEPLRAQAGNALLNLANRALGLANGAPGLDEYRTPLEKLIVFTKAAMLPRPHDKEFNDQKFKSKILGMLGFSVVVHWYLMGIMLGLQYELNLSGGTLDD</sequence>
<evidence type="ECO:0000313" key="4">
    <source>
        <dbReference type="Proteomes" id="UP000018050"/>
    </source>
</evidence>
<evidence type="ECO:0000313" key="3">
    <source>
        <dbReference type="EMBL" id="CDI82159.1"/>
    </source>
</evidence>
<gene>
    <name evidence="3" type="ORF">EAH_00065120</name>
</gene>
<dbReference type="RefSeq" id="XP_013248334.1">
    <property type="nucleotide sequence ID" value="XM_013392880.1"/>
</dbReference>
<feature type="non-terminal residue" evidence="3">
    <location>
        <position position="429"/>
    </location>
</feature>
<dbReference type="GeneID" id="25274582"/>
<organism evidence="3 4">
    <name type="scientific">Eimeria acervulina</name>
    <name type="common">Coccidian parasite</name>
    <dbReference type="NCBI Taxonomy" id="5801"/>
    <lineage>
        <taxon>Eukaryota</taxon>
        <taxon>Sar</taxon>
        <taxon>Alveolata</taxon>
        <taxon>Apicomplexa</taxon>
        <taxon>Conoidasida</taxon>
        <taxon>Coccidia</taxon>
        <taxon>Eucoccidiorida</taxon>
        <taxon>Eimeriorina</taxon>
        <taxon>Eimeriidae</taxon>
        <taxon>Eimeria</taxon>
    </lineage>
</organism>
<feature type="region of interest" description="Disordered" evidence="1">
    <location>
        <begin position="235"/>
        <end position="261"/>
    </location>
</feature>
<name>U6GUC0_EIMAC</name>
<keyword evidence="2" id="KW-1133">Transmembrane helix</keyword>
<dbReference type="VEuPathDB" id="ToxoDB:EAH_00065120"/>
<evidence type="ECO:0000256" key="2">
    <source>
        <dbReference type="SAM" id="Phobius"/>
    </source>
</evidence>
<feature type="transmembrane region" description="Helical" evidence="2">
    <location>
        <begin position="56"/>
        <end position="77"/>
    </location>
</feature>
<dbReference type="EMBL" id="HG672099">
    <property type="protein sequence ID" value="CDI82159.1"/>
    <property type="molecule type" value="Genomic_DNA"/>
</dbReference>
<reference evidence="3" key="1">
    <citation type="submission" date="2013-10" db="EMBL/GenBank/DDBJ databases">
        <title>Genomic analysis of the causative agents of coccidiosis in chickens.</title>
        <authorList>
            <person name="Reid A.J."/>
            <person name="Blake D."/>
            <person name="Billington K."/>
            <person name="Browne H."/>
            <person name="Dunn M."/>
            <person name="Hung S."/>
            <person name="Kawahara F."/>
            <person name="Miranda-Saavedra D."/>
            <person name="Mourier T."/>
            <person name="Nagra H."/>
            <person name="Otto T.D."/>
            <person name="Rawlings N."/>
            <person name="Sanchez A."/>
            <person name="Sanders M."/>
            <person name="Subramaniam C."/>
            <person name="Tay Y."/>
            <person name="Dear P."/>
            <person name="Doerig C."/>
            <person name="Gruber A."/>
            <person name="Parkinson J."/>
            <person name="Shirley M."/>
            <person name="Wan K.L."/>
            <person name="Berriman M."/>
            <person name="Tomley F."/>
            <person name="Pain A."/>
        </authorList>
    </citation>
    <scope>NUCLEOTIDE SEQUENCE</scope>
    <source>
        <strain evidence="3">Houghton</strain>
    </source>
</reference>
<evidence type="ECO:0000256" key="1">
    <source>
        <dbReference type="SAM" id="MobiDB-lite"/>
    </source>
</evidence>
<reference evidence="3" key="2">
    <citation type="submission" date="2013-10" db="EMBL/GenBank/DDBJ databases">
        <authorList>
            <person name="Aslett M."/>
        </authorList>
    </citation>
    <scope>NUCLEOTIDE SEQUENCE</scope>
    <source>
        <strain evidence="3">Houghton</strain>
    </source>
</reference>